<dbReference type="InterPro" id="IPR006913">
    <property type="entry name" value="CENP-V/GFA"/>
</dbReference>
<dbReference type="Proteomes" id="UP001595444">
    <property type="component" value="Unassembled WGS sequence"/>
</dbReference>
<accession>A0ABV7D8L1</accession>
<dbReference type="InterPro" id="IPR011057">
    <property type="entry name" value="Mss4-like_sf"/>
</dbReference>
<keyword evidence="6" id="KW-1185">Reference proteome</keyword>
<dbReference type="EMBL" id="JBHRSL010000010">
    <property type="protein sequence ID" value="MFC3052947.1"/>
    <property type="molecule type" value="Genomic_DNA"/>
</dbReference>
<dbReference type="PANTHER" id="PTHR28620:SF1">
    <property type="entry name" value="CENP-V_GFA DOMAIN-CONTAINING PROTEIN"/>
    <property type="match status" value="1"/>
</dbReference>
<evidence type="ECO:0000313" key="6">
    <source>
        <dbReference type="Proteomes" id="UP001595444"/>
    </source>
</evidence>
<reference evidence="6" key="1">
    <citation type="journal article" date="2019" name="Int. J. Syst. Evol. Microbiol.">
        <title>The Global Catalogue of Microorganisms (GCM) 10K type strain sequencing project: providing services to taxonomists for standard genome sequencing and annotation.</title>
        <authorList>
            <consortium name="The Broad Institute Genomics Platform"/>
            <consortium name="The Broad Institute Genome Sequencing Center for Infectious Disease"/>
            <person name="Wu L."/>
            <person name="Ma J."/>
        </authorList>
    </citation>
    <scope>NUCLEOTIDE SEQUENCE [LARGE SCALE GENOMIC DNA]</scope>
    <source>
        <strain evidence="6">KCTC 62164</strain>
    </source>
</reference>
<protein>
    <submittedName>
        <fullName evidence="5">GFA family protein</fullName>
    </submittedName>
</protein>
<feature type="domain" description="CENP-V/GFA" evidence="4">
    <location>
        <begin position="4"/>
        <end position="122"/>
    </location>
</feature>
<evidence type="ECO:0000256" key="1">
    <source>
        <dbReference type="ARBA" id="ARBA00005495"/>
    </source>
</evidence>
<dbReference type="PANTHER" id="PTHR28620">
    <property type="entry name" value="CENTROMERE PROTEIN V"/>
    <property type="match status" value="1"/>
</dbReference>
<dbReference type="Pfam" id="PF04828">
    <property type="entry name" value="GFA"/>
    <property type="match status" value="1"/>
</dbReference>
<comment type="similarity">
    <text evidence="1">Belongs to the Gfa family.</text>
</comment>
<evidence type="ECO:0000256" key="3">
    <source>
        <dbReference type="ARBA" id="ARBA00022833"/>
    </source>
</evidence>
<evidence type="ECO:0000259" key="4">
    <source>
        <dbReference type="PROSITE" id="PS51891"/>
    </source>
</evidence>
<organism evidence="5 6">
    <name type="scientific">Kordiimonas pumila</name>
    <dbReference type="NCBI Taxonomy" id="2161677"/>
    <lineage>
        <taxon>Bacteria</taxon>
        <taxon>Pseudomonadati</taxon>
        <taxon>Pseudomonadota</taxon>
        <taxon>Alphaproteobacteria</taxon>
        <taxon>Kordiimonadales</taxon>
        <taxon>Kordiimonadaceae</taxon>
        <taxon>Kordiimonas</taxon>
    </lineage>
</organism>
<gene>
    <name evidence="5" type="ORF">ACFOKA_13610</name>
</gene>
<proteinExistence type="inferred from homology"/>
<name>A0ABV7D8L1_9PROT</name>
<keyword evidence="3" id="KW-0862">Zinc</keyword>
<evidence type="ECO:0000313" key="5">
    <source>
        <dbReference type="EMBL" id="MFC3052947.1"/>
    </source>
</evidence>
<dbReference type="Gene3D" id="2.170.150.70">
    <property type="match status" value="1"/>
</dbReference>
<dbReference type="PROSITE" id="PS51891">
    <property type="entry name" value="CENP_V_GFA"/>
    <property type="match status" value="1"/>
</dbReference>
<evidence type="ECO:0000256" key="2">
    <source>
        <dbReference type="ARBA" id="ARBA00022723"/>
    </source>
</evidence>
<dbReference type="RefSeq" id="WP_194213424.1">
    <property type="nucleotide sequence ID" value="NZ_CP061205.1"/>
</dbReference>
<keyword evidence="2" id="KW-0479">Metal-binding</keyword>
<dbReference type="InterPro" id="IPR052355">
    <property type="entry name" value="CENP-V-like"/>
</dbReference>
<comment type="caution">
    <text evidence="5">The sequence shown here is derived from an EMBL/GenBank/DDBJ whole genome shotgun (WGS) entry which is preliminary data.</text>
</comment>
<dbReference type="SUPFAM" id="SSF51316">
    <property type="entry name" value="Mss4-like"/>
    <property type="match status" value="1"/>
</dbReference>
<sequence length="142" mass="15459">MTLHKGGCYCGTIEIGFYVDDTLSLVPRACDCDFCEKHGAEWVSAATGSLDITIKDKANLQLFKQGSETADLWICKNCGVVACVTYNTGDKLVGAVNRRALDDCSIFTSAQTISPKSLSTSEKKARWSELWIQKVQVNGVTP</sequence>